<keyword evidence="6 7" id="KW-0472">Membrane</keyword>
<reference evidence="10" key="3">
    <citation type="submission" date="2016-11" db="EMBL/GenBank/DDBJ databases">
        <authorList>
            <person name="Varghese N."/>
            <person name="Submissions S."/>
        </authorList>
    </citation>
    <scope>NUCLEOTIDE SEQUENCE</scope>
    <source>
        <strain evidence="10">DSM 1682</strain>
    </source>
</reference>
<keyword evidence="4 7" id="KW-0812">Transmembrane</keyword>
<reference evidence="11" key="2">
    <citation type="submission" date="2016-01" db="EMBL/GenBank/DDBJ databases">
        <authorList>
            <person name="Poehlein A."/>
            <person name="Schlien K."/>
            <person name="Gottschalk G."/>
            <person name="Buckel W."/>
            <person name="Daniel R."/>
        </authorList>
    </citation>
    <scope>NUCLEOTIDE SEQUENCE [LARGE SCALE GENOMIC DNA]</scope>
    <source>
        <strain evidence="11">X2</strain>
    </source>
</reference>
<evidence type="ECO:0000256" key="2">
    <source>
        <dbReference type="ARBA" id="ARBA00004936"/>
    </source>
</evidence>
<comment type="subcellular location">
    <subcellularLocation>
        <location evidence="1">Cell membrane</location>
        <topology evidence="1">Multi-pass membrane protein</topology>
    </subcellularLocation>
</comment>
<evidence type="ECO:0000313" key="12">
    <source>
        <dbReference type="Proteomes" id="UP000184204"/>
    </source>
</evidence>
<reference evidence="12" key="4">
    <citation type="submission" date="2016-11" db="EMBL/GenBank/DDBJ databases">
        <authorList>
            <person name="Jaros S."/>
            <person name="Januszkiewicz K."/>
            <person name="Wedrychowicz H."/>
        </authorList>
    </citation>
    <scope>NUCLEOTIDE SEQUENCE [LARGE SCALE GENOMIC DNA]</scope>
    <source>
        <strain evidence="12">DSM 1682</strain>
    </source>
</reference>
<accession>A0A0X8VE89</accession>
<protein>
    <submittedName>
        <fullName evidence="10">Phosphoglycerol transferase MdoB</fullName>
    </submittedName>
    <submittedName>
        <fullName evidence="9">Sulfatase</fullName>
    </submittedName>
</protein>
<reference evidence="9 11" key="1">
    <citation type="journal article" date="2016" name="Genome Announc.">
        <title>Complete Genome Sequence of the Amino Acid-Fermenting Clostridium propionicum X2 (DSM 1682).</title>
        <authorList>
            <person name="Poehlein A."/>
            <person name="Schlien K."/>
            <person name="Chowdhury N.P."/>
            <person name="Gottschalk G."/>
            <person name="Buckel W."/>
            <person name="Daniel R."/>
        </authorList>
    </citation>
    <scope>NUCLEOTIDE SEQUENCE [LARGE SCALE GENOMIC DNA]</scope>
    <source>
        <strain evidence="9 11">X2</strain>
    </source>
</reference>
<evidence type="ECO:0000313" key="9">
    <source>
        <dbReference type="EMBL" id="AMJ42130.1"/>
    </source>
</evidence>
<dbReference type="EMBL" id="CP014223">
    <property type="protein sequence ID" value="AMJ42130.1"/>
    <property type="molecule type" value="Genomic_DNA"/>
</dbReference>
<feature type="transmembrane region" description="Helical" evidence="7">
    <location>
        <begin position="164"/>
        <end position="183"/>
    </location>
</feature>
<feature type="transmembrane region" description="Helical" evidence="7">
    <location>
        <begin position="23"/>
        <end position="44"/>
    </location>
</feature>
<dbReference type="InterPro" id="IPR000917">
    <property type="entry name" value="Sulfatase_N"/>
</dbReference>
<keyword evidence="5 7" id="KW-1133">Transmembrane helix</keyword>
<keyword evidence="11" id="KW-1185">Reference proteome</keyword>
<dbReference type="AlphaFoldDB" id="A0A0X8VE89"/>
<dbReference type="PANTHER" id="PTHR47371:SF3">
    <property type="entry name" value="PHOSPHOGLYCEROL TRANSFERASE I"/>
    <property type="match status" value="1"/>
</dbReference>
<dbReference type="GO" id="GO:0016740">
    <property type="term" value="F:transferase activity"/>
    <property type="evidence" value="ECO:0007669"/>
    <property type="project" value="UniProtKB-KW"/>
</dbReference>
<dbReference type="CDD" id="cd16015">
    <property type="entry name" value="LTA_synthase"/>
    <property type="match status" value="1"/>
</dbReference>
<evidence type="ECO:0000256" key="1">
    <source>
        <dbReference type="ARBA" id="ARBA00004651"/>
    </source>
</evidence>
<organism evidence="10 12">
    <name type="scientific">Anaerotignum propionicum DSM 1682</name>
    <dbReference type="NCBI Taxonomy" id="991789"/>
    <lineage>
        <taxon>Bacteria</taxon>
        <taxon>Bacillati</taxon>
        <taxon>Bacillota</taxon>
        <taxon>Clostridia</taxon>
        <taxon>Lachnospirales</taxon>
        <taxon>Anaerotignaceae</taxon>
        <taxon>Anaerotignum</taxon>
    </lineage>
</organism>
<dbReference type="PANTHER" id="PTHR47371">
    <property type="entry name" value="LIPOTEICHOIC ACID SYNTHASE"/>
    <property type="match status" value="1"/>
</dbReference>
<dbReference type="SUPFAM" id="SSF53649">
    <property type="entry name" value="Alkaline phosphatase-like"/>
    <property type="match status" value="1"/>
</dbReference>
<keyword evidence="10" id="KW-0808">Transferase</keyword>
<feature type="transmembrane region" description="Helical" evidence="7">
    <location>
        <begin position="59"/>
        <end position="78"/>
    </location>
</feature>
<comment type="pathway">
    <text evidence="2">Cell wall biogenesis; lipoteichoic acid biosynthesis.</text>
</comment>
<dbReference type="KEGG" id="cpro:CPRO_25820"/>
<dbReference type="InterPro" id="IPR017850">
    <property type="entry name" value="Alkaline_phosphatase_core_sf"/>
</dbReference>
<dbReference type="OrthoDB" id="243547at2"/>
<gene>
    <name evidence="9" type="ORF">CPRO_25820</name>
    <name evidence="10" type="ORF">SAMN02745151_00950</name>
</gene>
<evidence type="ECO:0000313" key="10">
    <source>
        <dbReference type="EMBL" id="SHE52117.1"/>
    </source>
</evidence>
<feature type="domain" description="Sulfatase N-terminal" evidence="8">
    <location>
        <begin position="259"/>
        <end position="544"/>
    </location>
</feature>
<dbReference type="GO" id="GO:0005886">
    <property type="term" value="C:plasma membrane"/>
    <property type="evidence" value="ECO:0007669"/>
    <property type="project" value="UniProtKB-SubCell"/>
</dbReference>
<dbReference type="RefSeq" id="WP_066052461.1">
    <property type="nucleotide sequence ID" value="NZ_CP014223.1"/>
</dbReference>
<evidence type="ECO:0000256" key="3">
    <source>
        <dbReference type="ARBA" id="ARBA00022475"/>
    </source>
</evidence>
<dbReference type="Proteomes" id="UP000068026">
    <property type="component" value="Chromosome"/>
</dbReference>
<evidence type="ECO:0000256" key="4">
    <source>
        <dbReference type="ARBA" id="ARBA00022692"/>
    </source>
</evidence>
<evidence type="ECO:0000256" key="7">
    <source>
        <dbReference type="SAM" id="Phobius"/>
    </source>
</evidence>
<feature type="transmembrane region" description="Helical" evidence="7">
    <location>
        <begin position="139"/>
        <end position="157"/>
    </location>
</feature>
<sequence>MSAFHEMKEEITAFFNRNLVLKLFKWISVILFPLYLTLAVNYLSFGNTTQLYTLFTKDIGSFAFGLLLVWLAFLFFAAVIPNLSLAALVTAILFISFSLVDYFKFAILEVHFFPWDIYLARNASSFGEFLSTIVIPESLWEILFSTLFYCILLFLLAPKISMKWRFRVLTSPLFFVGFILLMTNHTVQQGLSPFLGISSEKPADQNTFYAEHGFLTAFCLNFGSVQNTNVPQNYSKSYIKNAFEKYLPNQNSGETFQNPDIVVVLSEAFWDPTVLNGVTFSDDPLKNFRKITKSNPSGKMISPTFGGGTVRPEFEILTGMSTSALPPGNIPYQQYVKKDIFSYPRVYKNLGYDTIGLHTYQKTFYDRAKAYPLMGFDDFLGEYDLHAEQHWNSGPYITDETIAEEIVYQLEQPHDVGVFVMAITMENHSMYQNKFDEKDKVIKVSGDNLTSQQILTLENYAAGVRDSDRALKAIYDYVMSREKPTIVLWYGDHLPTLGDDFDPYLATDTISCPTAAQWSEEEKHIMFSTPYLIFTNYDTGRAYLADNQSVSPFLLPALMADYIDAPQCLQTNFLLELYRTCPIMSKYYNFYSPNADKTKREQIRELHELMTYDMLIGKNYISEIK</sequence>
<dbReference type="EMBL" id="FQUA01000003">
    <property type="protein sequence ID" value="SHE52117.1"/>
    <property type="molecule type" value="Genomic_DNA"/>
</dbReference>
<feature type="transmembrane region" description="Helical" evidence="7">
    <location>
        <begin position="85"/>
        <end position="105"/>
    </location>
</feature>
<proteinExistence type="predicted"/>
<evidence type="ECO:0000313" key="11">
    <source>
        <dbReference type="Proteomes" id="UP000068026"/>
    </source>
</evidence>
<dbReference type="InterPro" id="IPR050448">
    <property type="entry name" value="OpgB/LTA_synthase_biosynth"/>
</dbReference>
<dbReference type="Pfam" id="PF00884">
    <property type="entry name" value="Sulfatase"/>
    <property type="match status" value="1"/>
</dbReference>
<dbReference type="Gene3D" id="3.40.720.10">
    <property type="entry name" value="Alkaline Phosphatase, subunit A"/>
    <property type="match status" value="1"/>
</dbReference>
<keyword evidence="3" id="KW-1003">Cell membrane</keyword>
<evidence type="ECO:0000256" key="5">
    <source>
        <dbReference type="ARBA" id="ARBA00022989"/>
    </source>
</evidence>
<evidence type="ECO:0000256" key="6">
    <source>
        <dbReference type="ARBA" id="ARBA00023136"/>
    </source>
</evidence>
<name>A0A0X8VE89_ANAPI</name>
<evidence type="ECO:0000259" key="8">
    <source>
        <dbReference type="Pfam" id="PF00884"/>
    </source>
</evidence>
<dbReference type="Proteomes" id="UP000184204">
    <property type="component" value="Unassembled WGS sequence"/>
</dbReference>